<evidence type="ECO:0000256" key="1">
    <source>
        <dbReference type="ARBA" id="ARBA00004117"/>
    </source>
</evidence>
<dbReference type="Pfam" id="PF07559">
    <property type="entry name" value="FlgE_D2"/>
    <property type="match status" value="1"/>
</dbReference>
<protein>
    <recommendedName>
        <fullName evidence="3 5">Flagellar hook protein FlgE</fullName>
    </recommendedName>
</protein>
<proteinExistence type="inferred from homology"/>
<dbReference type="InterPro" id="IPR001444">
    <property type="entry name" value="Flag_bb_rod_N"/>
</dbReference>
<dbReference type="Pfam" id="PF00460">
    <property type="entry name" value="Flg_bb_rod"/>
    <property type="match status" value="1"/>
</dbReference>
<dbReference type="Pfam" id="PF06429">
    <property type="entry name" value="Flg_bbr_C"/>
    <property type="match status" value="1"/>
</dbReference>
<feature type="domain" description="Flagellar basal-body/hook protein C-terminal" evidence="7">
    <location>
        <begin position="354"/>
        <end position="398"/>
    </location>
</feature>
<dbReference type="InterPro" id="IPR020013">
    <property type="entry name" value="Flagellar_FlgE/F/G"/>
</dbReference>
<name>A0A172YGM9_9GAMM</name>
<feature type="domain" description="Flagellar hook protein FlgE/F/G-like D1" evidence="9">
    <location>
        <begin position="76"/>
        <end position="132"/>
    </location>
</feature>
<comment type="subcellular location">
    <subcellularLocation>
        <location evidence="1 5">Bacterial flagellum basal body</location>
    </subcellularLocation>
</comment>
<organism evidence="10 11">
    <name type="scientific">Halotalea alkalilenta</name>
    <dbReference type="NCBI Taxonomy" id="376489"/>
    <lineage>
        <taxon>Bacteria</taxon>
        <taxon>Pseudomonadati</taxon>
        <taxon>Pseudomonadota</taxon>
        <taxon>Gammaproteobacteria</taxon>
        <taxon>Oceanospirillales</taxon>
        <taxon>Halomonadaceae</taxon>
        <taxon>Halotalea</taxon>
    </lineage>
</organism>
<dbReference type="PANTHER" id="PTHR30435:SF1">
    <property type="entry name" value="FLAGELLAR HOOK PROTEIN FLGE"/>
    <property type="match status" value="1"/>
</dbReference>
<feature type="domain" description="Flagellar hook protein FlgE D2" evidence="8">
    <location>
        <begin position="145"/>
        <end position="280"/>
    </location>
</feature>
<dbReference type="KEGG" id="haa:A5892_13575"/>
<dbReference type="GO" id="GO:0009424">
    <property type="term" value="C:bacterial-type flagellum hook"/>
    <property type="evidence" value="ECO:0007669"/>
    <property type="project" value="TreeGrafter"/>
</dbReference>
<sequence length="399" mass="41078">MAFSQGVSGLKSASVSLDVIGNNIANSQTVGFKSSRAEFADMYAGAMAGMGTRVAGVTQSFGSGAIEQTDRTLDLAINGNGFFRLEQGNEVVYSRNGQFNVDNQGYLVNATGGRLTGYAGDSAGGDPIALQVDNASSAAQATTTAGAVYNLDASTAAGSSSTSSMTVYDSLGNAHAVQLTFTKLAEDADAVPAVPANAWQLSASLNGEQIQLGESADGEALFAQQMTFDGAGALTSEMPLSLNIGAPGTGANDMTVALDLTGTTQYARDFANTSIEQDGYAAGDLIGVSVSEDGLLIGRYSNNQTETLGRIALADFRNPQGLESTGDNAWRETVESGQALVGAVGSGQLGSLLAGALESSNVDLSEQLVSMIIAQRNYQANSQTIQTQDQIMQTLISMR</sequence>
<keyword evidence="11" id="KW-1185">Reference proteome</keyword>
<dbReference type="EMBL" id="CP015243">
    <property type="protein sequence ID" value="ANF58373.1"/>
    <property type="molecule type" value="Genomic_DNA"/>
</dbReference>
<dbReference type="InterPro" id="IPR037925">
    <property type="entry name" value="FlgE/F/G-like"/>
</dbReference>
<dbReference type="PANTHER" id="PTHR30435">
    <property type="entry name" value="FLAGELLAR PROTEIN"/>
    <property type="match status" value="1"/>
</dbReference>
<evidence type="ECO:0000313" key="11">
    <source>
        <dbReference type="Proteomes" id="UP000077875"/>
    </source>
</evidence>
<dbReference type="InterPro" id="IPR037058">
    <property type="entry name" value="Falgellar_hook_FlgE_sf"/>
</dbReference>
<keyword evidence="4 5" id="KW-0975">Bacterial flagellum</keyword>
<evidence type="ECO:0000259" key="8">
    <source>
        <dbReference type="Pfam" id="PF07559"/>
    </source>
</evidence>
<dbReference type="GO" id="GO:0009425">
    <property type="term" value="C:bacterial-type flagellum basal body"/>
    <property type="evidence" value="ECO:0007669"/>
    <property type="project" value="UniProtKB-SubCell"/>
</dbReference>
<dbReference type="AlphaFoldDB" id="A0A172YGM9"/>
<dbReference type="InterPro" id="IPR010930">
    <property type="entry name" value="Flg_bb/hook_C_dom"/>
</dbReference>
<dbReference type="STRING" id="376489.A5892_13575"/>
<evidence type="ECO:0000259" key="7">
    <source>
        <dbReference type="Pfam" id="PF06429"/>
    </source>
</evidence>
<dbReference type="Gene3D" id="2.60.98.20">
    <property type="entry name" value="Flagellar hook protein FlgE"/>
    <property type="match status" value="1"/>
</dbReference>
<dbReference type="RefSeq" id="WP_064123259.1">
    <property type="nucleotide sequence ID" value="NZ_CP015243.1"/>
</dbReference>
<evidence type="ECO:0000256" key="3">
    <source>
        <dbReference type="ARBA" id="ARBA00019015"/>
    </source>
</evidence>
<dbReference type="InterPro" id="IPR053967">
    <property type="entry name" value="LlgE_F_G-like_D1"/>
</dbReference>
<evidence type="ECO:0000256" key="5">
    <source>
        <dbReference type="RuleBase" id="RU362116"/>
    </source>
</evidence>
<dbReference type="NCBIfam" id="TIGR03506">
    <property type="entry name" value="FlgEFG_subfam"/>
    <property type="match status" value="1"/>
</dbReference>
<dbReference type="Pfam" id="PF22692">
    <property type="entry name" value="LlgE_F_G_D1"/>
    <property type="match status" value="1"/>
</dbReference>
<reference evidence="10 11" key="1">
    <citation type="submission" date="2016-04" db="EMBL/GenBank/DDBJ databases">
        <title>Complete Genome Sequence of Halotalea alkalilenta IHB B 13600.</title>
        <authorList>
            <person name="Swarnkar M.K."/>
            <person name="Sharma A."/>
            <person name="Kaushal K."/>
            <person name="Soni R."/>
            <person name="Rana S."/>
            <person name="Singh A.K."/>
            <person name="Gulati A."/>
        </authorList>
    </citation>
    <scope>NUCLEOTIDE SEQUENCE [LARGE SCALE GENOMIC DNA]</scope>
    <source>
        <strain evidence="10 11">IHB B 13600</strain>
    </source>
</reference>
<comment type="function">
    <text evidence="5">A flexible structure which links the flagellar filament to the drive apparatus in the basal body.</text>
</comment>
<dbReference type="Proteomes" id="UP000077875">
    <property type="component" value="Chromosome"/>
</dbReference>
<gene>
    <name evidence="10" type="ORF">A5892_13575</name>
</gene>
<evidence type="ECO:0000259" key="6">
    <source>
        <dbReference type="Pfam" id="PF00460"/>
    </source>
</evidence>
<dbReference type="GO" id="GO:0071978">
    <property type="term" value="P:bacterial-type flagellum-dependent swarming motility"/>
    <property type="evidence" value="ECO:0007669"/>
    <property type="project" value="TreeGrafter"/>
</dbReference>
<dbReference type="SUPFAM" id="SSF117143">
    <property type="entry name" value="Flagellar hook protein flgE"/>
    <property type="match status" value="1"/>
</dbReference>
<accession>A0A172YGM9</accession>
<dbReference type="InterPro" id="IPR011491">
    <property type="entry name" value="FlgE_D2"/>
</dbReference>
<dbReference type="NCBIfam" id="NF004238">
    <property type="entry name" value="PRK05682.1-1"/>
    <property type="match status" value="1"/>
</dbReference>
<comment type="similarity">
    <text evidence="2 5">Belongs to the flagella basal body rod proteins family.</text>
</comment>
<evidence type="ECO:0000256" key="4">
    <source>
        <dbReference type="ARBA" id="ARBA00023143"/>
    </source>
</evidence>
<evidence type="ECO:0000256" key="2">
    <source>
        <dbReference type="ARBA" id="ARBA00009677"/>
    </source>
</evidence>
<dbReference type="GO" id="GO:0005829">
    <property type="term" value="C:cytosol"/>
    <property type="evidence" value="ECO:0007669"/>
    <property type="project" value="TreeGrafter"/>
</dbReference>
<evidence type="ECO:0000259" key="9">
    <source>
        <dbReference type="Pfam" id="PF22692"/>
    </source>
</evidence>
<feature type="domain" description="Flagellar basal body rod protein N-terminal" evidence="6">
    <location>
        <begin position="6"/>
        <end position="33"/>
    </location>
</feature>
<evidence type="ECO:0000313" key="10">
    <source>
        <dbReference type="EMBL" id="ANF58373.1"/>
    </source>
</evidence>